<dbReference type="Pfam" id="PF13516">
    <property type="entry name" value="LRR_6"/>
    <property type="match status" value="2"/>
</dbReference>
<evidence type="ECO:0000313" key="5">
    <source>
        <dbReference type="EMBL" id="EFC37728.1"/>
    </source>
</evidence>
<dbReference type="OMA" id="ICELICN"/>
<dbReference type="Proteomes" id="UP000006671">
    <property type="component" value="Unassembled WGS sequence"/>
</dbReference>
<protein>
    <submittedName>
        <fullName evidence="5">LRR_RI domain-containing protein</fullName>
    </submittedName>
</protein>
<dbReference type="EMBL" id="GG738915">
    <property type="protein sequence ID" value="EFC37728.1"/>
    <property type="molecule type" value="Genomic_DNA"/>
</dbReference>
<dbReference type="SUPFAM" id="SSF52058">
    <property type="entry name" value="L domain-like"/>
    <property type="match status" value="1"/>
</dbReference>
<dbReference type="OrthoDB" id="120976at2759"/>
<keyword evidence="1" id="KW-0433">Leucine-rich repeat</keyword>
<dbReference type="PANTHER" id="PTHR45712">
    <property type="entry name" value="AGAP008170-PA"/>
    <property type="match status" value="1"/>
</dbReference>
<dbReference type="Pfam" id="PF12937">
    <property type="entry name" value="F-box-like"/>
    <property type="match status" value="1"/>
</dbReference>
<dbReference type="AlphaFoldDB" id="D2VZN8"/>
<dbReference type="SUPFAM" id="SSF52047">
    <property type="entry name" value="RNI-like"/>
    <property type="match status" value="1"/>
</dbReference>
<gene>
    <name evidence="5" type="ORF">NAEGRDRAFT_74554</name>
</gene>
<dbReference type="InterPro" id="IPR036047">
    <property type="entry name" value="F-box-like_dom_sf"/>
</dbReference>
<reference evidence="5 6" key="1">
    <citation type="journal article" date="2010" name="Cell">
        <title>The genome of Naegleria gruberi illuminates early eukaryotic versatility.</title>
        <authorList>
            <person name="Fritz-Laylin L.K."/>
            <person name="Prochnik S.E."/>
            <person name="Ginger M.L."/>
            <person name="Dacks J.B."/>
            <person name="Carpenter M.L."/>
            <person name="Field M.C."/>
            <person name="Kuo A."/>
            <person name="Paredez A."/>
            <person name="Chapman J."/>
            <person name="Pham J."/>
            <person name="Shu S."/>
            <person name="Neupane R."/>
            <person name="Cipriano M."/>
            <person name="Mancuso J."/>
            <person name="Tu H."/>
            <person name="Salamov A."/>
            <person name="Lindquist E."/>
            <person name="Shapiro H."/>
            <person name="Lucas S."/>
            <person name="Grigoriev I.V."/>
            <person name="Cande W.Z."/>
            <person name="Fulton C."/>
            <person name="Rokhsar D.S."/>
            <person name="Dawson S.C."/>
        </authorList>
    </citation>
    <scope>NUCLEOTIDE SEQUENCE [LARGE SCALE GENOMIC DNA]</scope>
    <source>
        <strain evidence="5 6">NEG-M</strain>
    </source>
</reference>
<dbReference type="InterPro" id="IPR001810">
    <property type="entry name" value="F-box_dom"/>
</dbReference>
<dbReference type="InterPro" id="IPR003591">
    <property type="entry name" value="Leu-rich_rpt_typical-subtyp"/>
</dbReference>
<dbReference type="PANTHER" id="PTHR45712:SF30">
    <property type="entry name" value="LRRNT DOMAIN-CONTAINING PROTEIN"/>
    <property type="match status" value="1"/>
</dbReference>
<organism evidence="6">
    <name type="scientific">Naegleria gruberi</name>
    <name type="common">Amoeba</name>
    <dbReference type="NCBI Taxonomy" id="5762"/>
    <lineage>
        <taxon>Eukaryota</taxon>
        <taxon>Discoba</taxon>
        <taxon>Heterolobosea</taxon>
        <taxon>Tetramitia</taxon>
        <taxon>Eutetramitia</taxon>
        <taxon>Vahlkampfiidae</taxon>
        <taxon>Naegleria</taxon>
    </lineage>
</organism>
<dbReference type="SMART" id="SM00369">
    <property type="entry name" value="LRR_TYP"/>
    <property type="match status" value="4"/>
</dbReference>
<dbReference type="VEuPathDB" id="AmoebaDB:NAEGRDRAFT_74554"/>
<dbReference type="InterPro" id="IPR001611">
    <property type="entry name" value="Leu-rich_rpt"/>
</dbReference>
<evidence type="ECO:0000259" key="4">
    <source>
        <dbReference type="Pfam" id="PF12937"/>
    </source>
</evidence>
<dbReference type="InterPro" id="IPR025875">
    <property type="entry name" value="Leu-rich_rpt_4"/>
</dbReference>
<evidence type="ECO:0000256" key="3">
    <source>
        <dbReference type="SAM" id="MobiDB-lite"/>
    </source>
</evidence>
<dbReference type="Pfam" id="PF12799">
    <property type="entry name" value="LRR_4"/>
    <property type="match status" value="1"/>
</dbReference>
<dbReference type="SUPFAM" id="SSF81383">
    <property type="entry name" value="F-box domain"/>
    <property type="match status" value="1"/>
</dbReference>
<dbReference type="SMART" id="SM00368">
    <property type="entry name" value="LRR_RI"/>
    <property type="match status" value="4"/>
</dbReference>
<feature type="compositionally biased region" description="Basic residues" evidence="3">
    <location>
        <begin position="1"/>
        <end position="11"/>
    </location>
</feature>
<sequence>MNTKQLKRKREHREMKEELKDRSVVVQDSKRKKQSLILSHLNEVPDELFYMEIFSYLEFESLAKCAMVCKKWFNASAQTATSLYHDTITGMVKNTNYYCVLVASVCRHFTNIQELSLHDCGFINIFNEQENAYIETVMGNLNNIRKLEIHGLRITDFACREFSRTPKPFLQELKLDHCMISDYGFSNLARNNTLSNVYSLSVTASAIELDSCKELSNLTNLKILDLSHNCISSEGAKYLSSCLQNMEYLDLSFNNIEEGFESLCSQKNTSMRKLIIVGNNIPGSACKNIGNFESITHLDMTGNPLGYEGASFISKGLKEIRTLKIADAKINSSAMIYLSEGIMNNLSELSLEGNFFGDEGCVVFQSPMFSNLKKLKLNRNCITCFGCENLACDTLKSLQELNLSFNRIKTRGINFLSEGKFENLEVLNLTSNFLPTIAIPLFKKPVFSKLKVLLLMGNRFSTCSSSSSLKDIFPQLQLTDC</sequence>
<dbReference type="KEGG" id="ngr:NAEGRDRAFT_74554"/>
<dbReference type="SMART" id="SM00365">
    <property type="entry name" value="LRR_SD22"/>
    <property type="match status" value="4"/>
</dbReference>
<dbReference type="RefSeq" id="XP_002670472.1">
    <property type="nucleotide sequence ID" value="XM_002670426.1"/>
</dbReference>
<keyword evidence="2" id="KW-0677">Repeat</keyword>
<feature type="region of interest" description="Disordered" evidence="3">
    <location>
        <begin position="1"/>
        <end position="20"/>
    </location>
</feature>
<accession>D2VZN8</accession>
<dbReference type="InParanoid" id="D2VZN8"/>
<dbReference type="PROSITE" id="PS51450">
    <property type="entry name" value="LRR"/>
    <property type="match status" value="2"/>
</dbReference>
<evidence type="ECO:0000256" key="2">
    <source>
        <dbReference type="ARBA" id="ARBA00022737"/>
    </source>
</evidence>
<feature type="domain" description="F-box" evidence="4">
    <location>
        <begin position="44"/>
        <end position="79"/>
    </location>
</feature>
<dbReference type="InterPro" id="IPR050333">
    <property type="entry name" value="SLRP"/>
</dbReference>
<proteinExistence type="predicted"/>
<keyword evidence="6" id="KW-1185">Reference proteome</keyword>
<dbReference type="InterPro" id="IPR032675">
    <property type="entry name" value="LRR_dom_sf"/>
</dbReference>
<name>D2VZN8_NAEGR</name>
<evidence type="ECO:0000313" key="6">
    <source>
        <dbReference type="Proteomes" id="UP000006671"/>
    </source>
</evidence>
<dbReference type="Gene3D" id="1.20.1280.50">
    <property type="match status" value="1"/>
</dbReference>
<dbReference type="Gene3D" id="3.80.10.10">
    <property type="entry name" value="Ribonuclease Inhibitor"/>
    <property type="match status" value="2"/>
</dbReference>
<evidence type="ECO:0000256" key="1">
    <source>
        <dbReference type="ARBA" id="ARBA00022614"/>
    </source>
</evidence>
<dbReference type="GeneID" id="8857612"/>